<feature type="compositionally biased region" description="Polar residues" evidence="1">
    <location>
        <begin position="147"/>
        <end position="158"/>
    </location>
</feature>
<evidence type="ECO:0000313" key="3">
    <source>
        <dbReference type="Proteomes" id="UP000001628"/>
    </source>
</evidence>
<feature type="compositionally biased region" description="Basic and acidic residues" evidence="1">
    <location>
        <begin position="129"/>
        <end position="141"/>
    </location>
</feature>
<dbReference type="GeneID" id="22582381"/>
<dbReference type="OMA" id="EWKTVDP"/>
<feature type="region of interest" description="Disordered" evidence="1">
    <location>
        <begin position="263"/>
        <end position="300"/>
    </location>
</feature>
<evidence type="ECO:0000256" key="1">
    <source>
        <dbReference type="SAM" id="MobiDB-lite"/>
    </source>
</evidence>
<proteinExistence type="predicted"/>
<protein>
    <submittedName>
        <fullName evidence="2">Uncharacterized protein</fullName>
    </submittedName>
</protein>
<sequence>MNQAPGLTHLPGSHLQQARPVSPEKTSASEADDQPSAASDASPRQQSLDSLFAYEGTPVEQPWGNQFMDSLYCDGSLISYDVRHNPSASTKHRTETGPVHGNETLAFEATLGTEDIPNPKPVTPTGNQHGHDITSSKRSLDEVENLSHLSDNQNGNDTRPSKMQHIERNSPSREVSHTSTVTSVYLELENDQPTDVSAFPPNFQFPELPEIPGLWSSFELPGGCDFNPLNANRSTDSSGSHDAGFPPSTQLQTTIPHHQIARLDENPSNSGQISSPEDGQMVGSESEATISTSCSSNRSSMTSLSIDQHEICTSDRDQLSLDRLNGSHSEREQPPDSLFGDGTFPIDIFLAEEISKGNDTRHLEGACPVQNKSAHIQFVENDITKNFNLGPEDILATQYREIFRHVPKPEEYISPYPKKCGPLGYFPSTPVLHTRCIEVAPEDVAKQLKEYHRKLQKVTSERSRYKNAWIEWKTVDPATGKNKEQKLKDEPFRLKRALMARERKSEALKKETEHWRSQFSNLALAYNELVKHLNMLQASQIPQHLTVVAQPHPGHPTPVPSPVPSPQPEHGTATLSVHPPPDPQTPVRPTSQLAPVTIDSTDDEPSNQNTNNPTSPPSDREERSRIHRSEELRNALLRKEYQWLGNKRHRYRPILPAIPCSGHGWRPESTSGSHRNLLMSNPTKPPNKSTGTSIFDHPENSRMLTERASCKSNVEDDELAQMLDTELDGSGPAEG</sequence>
<reference evidence="2 3" key="1">
    <citation type="journal article" date="2011" name="PLoS Genet.">
        <title>Comparative genomic analysis of human fungal pathogens causing paracoccidioidomycosis.</title>
        <authorList>
            <person name="Desjardins C.A."/>
            <person name="Champion M.D."/>
            <person name="Holder J.W."/>
            <person name="Muszewska A."/>
            <person name="Goldberg J."/>
            <person name="Bailao A.M."/>
            <person name="Brigido M.M."/>
            <person name="Ferreira M.E."/>
            <person name="Garcia A.M."/>
            <person name="Grynberg M."/>
            <person name="Gujja S."/>
            <person name="Heiman D.I."/>
            <person name="Henn M.R."/>
            <person name="Kodira C.D."/>
            <person name="Leon-Narvaez H."/>
            <person name="Longo L.V."/>
            <person name="Ma L.J."/>
            <person name="Malavazi I."/>
            <person name="Matsuo A.L."/>
            <person name="Morais F.V."/>
            <person name="Pereira M."/>
            <person name="Rodriguez-Brito S."/>
            <person name="Sakthikumar S."/>
            <person name="Salem-Izacc S.M."/>
            <person name="Sykes S.M."/>
            <person name="Teixeira M.M."/>
            <person name="Vallejo M.C."/>
            <person name="Walter M.E."/>
            <person name="Yandava C."/>
            <person name="Young S."/>
            <person name="Zeng Q."/>
            <person name="Zucker J."/>
            <person name="Felipe M.S."/>
            <person name="Goldman G.H."/>
            <person name="Haas B.J."/>
            <person name="McEwen J.G."/>
            <person name="Nino-Vega G."/>
            <person name="Puccia R."/>
            <person name="San-Blas G."/>
            <person name="Soares C.M."/>
            <person name="Birren B.W."/>
            <person name="Cuomo C.A."/>
        </authorList>
    </citation>
    <scope>NUCLEOTIDE SEQUENCE [LARGE SCALE GENOMIC DNA]</scope>
    <source>
        <strain evidence="2 3">Pb18</strain>
    </source>
</reference>
<feature type="compositionally biased region" description="Pro residues" evidence="1">
    <location>
        <begin position="553"/>
        <end position="567"/>
    </location>
</feature>
<feature type="region of interest" description="Disordered" evidence="1">
    <location>
        <begin position="678"/>
        <end position="735"/>
    </location>
</feature>
<organism evidence="2 3">
    <name type="scientific">Paracoccidioides brasiliensis (strain Pb18)</name>
    <dbReference type="NCBI Taxonomy" id="502780"/>
    <lineage>
        <taxon>Eukaryota</taxon>
        <taxon>Fungi</taxon>
        <taxon>Dikarya</taxon>
        <taxon>Ascomycota</taxon>
        <taxon>Pezizomycotina</taxon>
        <taxon>Eurotiomycetes</taxon>
        <taxon>Eurotiomycetidae</taxon>
        <taxon>Onygenales</taxon>
        <taxon>Ajellomycetaceae</taxon>
        <taxon>Paracoccidioides</taxon>
    </lineage>
</organism>
<feature type="compositionally biased region" description="Basic and acidic residues" evidence="1">
    <location>
        <begin position="696"/>
        <end position="709"/>
    </location>
</feature>
<feature type="compositionally biased region" description="Polar residues" evidence="1">
    <location>
        <begin position="678"/>
        <end position="693"/>
    </location>
</feature>
<keyword evidence="3" id="KW-1185">Reference proteome</keyword>
<feature type="region of interest" description="Disordered" evidence="1">
    <location>
        <begin position="113"/>
        <end position="180"/>
    </location>
</feature>
<feature type="compositionally biased region" description="Basic and acidic residues" evidence="1">
    <location>
        <begin position="164"/>
        <end position="176"/>
    </location>
</feature>
<feature type="compositionally biased region" description="Low complexity" evidence="1">
    <location>
        <begin position="289"/>
        <end position="300"/>
    </location>
</feature>
<dbReference type="eggNOG" id="ENOG502RNWY">
    <property type="taxonomic scope" value="Eukaryota"/>
</dbReference>
<feature type="compositionally biased region" description="Polar residues" evidence="1">
    <location>
        <begin position="229"/>
        <end position="240"/>
    </location>
</feature>
<feature type="region of interest" description="Disordered" evidence="1">
    <location>
        <begin position="1"/>
        <end position="50"/>
    </location>
</feature>
<dbReference type="KEGG" id="pbn:PADG_03003"/>
<dbReference type="InParanoid" id="C1G748"/>
<dbReference type="OrthoDB" id="4366200at2759"/>
<feature type="region of interest" description="Disordered" evidence="1">
    <location>
        <begin position="229"/>
        <end position="251"/>
    </location>
</feature>
<dbReference type="HOGENOM" id="CLU_029451_0_0_1"/>
<name>C1G748_PARBD</name>
<feature type="region of interest" description="Disordered" evidence="1">
    <location>
        <begin position="548"/>
        <end position="626"/>
    </location>
</feature>
<dbReference type="EMBL" id="KN275959">
    <property type="protein sequence ID" value="EEH46905.2"/>
    <property type="molecule type" value="Genomic_DNA"/>
</dbReference>
<feature type="compositionally biased region" description="Low complexity" evidence="1">
    <location>
        <begin position="34"/>
        <end position="47"/>
    </location>
</feature>
<accession>C1G748</accession>
<feature type="compositionally biased region" description="Polar residues" evidence="1">
    <location>
        <begin position="266"/>
        <end position="277"/>
    </location>
</feature>
<dbReference type="RefSeq" id="XP_010758229.1">
    <property type="nucleotide sequence ID" value="XM_010759927.1"/>
</dbReference>
<dbReference type="Proteomes" id="UP000001628">
    <property type="component" value="Unassembled WGS sequence"/>
</dbReference>
<dbReference type="VEuPathDB" id="FungiDB:PADG_03003"/>
<gene>
    <name evidence="2" type="ORF">PADG_03003</name>
</gene>
<dbReference type="AlphaFoldDB" id="C1G748"/>
<evidence type="ECO:0000313" key="2">
    <source>
        <dbReference type="EMBL" id="EEH46905.2"/>
    </source>
</evidence>